<evidence type="ECO:0000313" key="5">
    <source>
        <dbReference type="Proteomes" id="UP000598467"/>
    </source>
</evidence>
<evidence type="ECO:0000313" key="4">
    <source>
        <dbReference type="EMBL" id="MBD1548038.1"/>
    </source>
</evidence>
<dbReference type="Proteomes" id="UP000598467">
    <property type="component" value="Unassembled WGS sequence"/>
</dbReference>
<evidence type="ECO:0000259" key="3">
    <source>
        <dbReference type="PROSITE" id="PS51186"/>
    </source>
</evidence>
<dbReference type="AlphaFoldDB" id="A0A926P2S2"/>
<comment type="caution">
    <text evidence="4">The sequence shown here is derived from an EMBL/GenBank/DDBJ whole genome shotgun (WGS) entry which is preliminary data.</text>
</comment>
<dbReference type="InterPro" id="IPR016181">
    <property type="entry name" value="Acyl_CoA_acyltransferase"/>
</dbReference>
<dbReference type="InterPro" id="IPR050832">
    <property type="entry name" value="Bact_Acetyltransf"/>
</dbReference>
<dbReference type="CDD" id="cd04301">
    <property type="entry name" value="NAT_SF"/>
    <property type="match status" value="1"/>
</dbReference>
<evidence type="ECO:0000256" key="1">
    <source>
        <dbReference type="ARBA" id="ARBA00022679"/>
    </source>
</evidence>
<organism evidence="4 5">
    <name type="scientific">Roseibium aggregatum</name>
    <dbReference type="NCBI Taxonomy" id="187304"/>
    <lineage>
        <taxon>Bacteria</taxon>
        <taxon>Pseudomonadati</taxon>
        <taxon>Pseudomonadota</taxon>
        <taxon>Alphaproteobacteria</taxon>
        <taxon>Hyphomicrobiales</taxon>
        <taxon>Stappiaceae</taxon>
        <taxon>Roseibium</taxon>
    </lineage>
</organism>
<dbReference type="EMBL" id="JABFCZ010000019">
    <property type="protein sequence ID" value="MBD1548038.1"/>
    <property type="molecule type" value="Genomic_DNA"/>
</dbReference>
<dbReference type="RefSeq" id="WP_190292775.1">
    <property type="nucleotide sequence ID" value="NZ_JABFCZ010000019.1"/>
</dbReference>
<protein>
    <submittedName>
        <fullName evidence="4">GNAT family N-acetyltransferase</fullName>
    </submittedName>
</protein>
<dbReference type="PROSITE" id="PS51186">
    <property type="entry name" value="GNAT"/>
    <property type="match status" value="1"/>
</dbReference>
<dbReference type="PANTHER" id="PTHR43877">
    <property type="entry name" value="AMINOALKYLPHOSPHONATE N-ACETYLTRANSFERASE-RELATED-RELATED"/>
    <property type="match status" value="1"/>
</dbReference>
<name>A0A926P2S2_9HYPH</name>
<dbReference type="SUPFAM" id="SSF55729">
    <property type="entry name" value="Acyl-CoA N-acyltransferases (Nat)"/>
    <property type="match status" value="1"/>
</dbReference>
<keyword evidence="2" id="KW-0012">Acyltransferase</keyword>
<gene>
    <name evidence="4" type="ORF">HK439_17360</name>
</gene>
<accession>A0A926P2S2</accession>
<proteinExistence type="predicted"/>
<keyword evidence="1" id="KW-0808">Transferase</keyword>
<evidence type="ECO:0000256" key="2">
    <source>
        <dbReference type="ARBA" id="ARBA00023315"/>
    </source>
</evidence>
<dbReference type="GO" id="GO:0016747">
    <property type="term" value="F:acyltransferase activity, transferring groups other than amino-acyl groups"/>
    <property type="evidence" value="ECO:0007669"/>
    <property type="project" value="InterPro"/>
</dbReference>
<dbReference type="Pfam" id="PF00583">
    <property type="entry name" value="Acetyltransf_1"/>
    <property type="match status" value="1"/>
</dbReference>
<sequence>MSKSGFSVVPPIEYLTADQAEAELAALGDVLWACVQGGAGIGFVLPFEKREAETFWRSRLPGLRAGERHLLAARVDGRIVGTVMLELASQDNGRHRAEVAKLMVHPEARRQGLSRQLLAAVEALALSLGRTLLVLDTVTGDTAEGVYPKAGYCRVGVIPGYAQAARGGLDATTVFYKQLAL</sequence>
<feature type="domain" description="N-acetyltransferase" evidence="3">
    <location>
        <begin position="10"/>
        <end position="181"/>
    </location>
</feature>
<reference evidence="4" key="1">
    <citation type="submission" date="2020-05" db="EMBL/GenBank/DDBJ databases">
        <title>Identification of trans-AT polyketide cluster in two marine bacteria, producers of a novel glutaramide-containing polyketide sesbanimide D and analogs.</title>
        <authorList>
            <person name="Kacar D."/>
            <person name="Rodriguez P."/>
            <person name="Canedo L."/>
            <person name="Gonzalez E."/>
            <person name="Galan B."/>
            <person name="De La Calle F."/>
            <person name="Garcia J.L."/>
        </authorList>
    </citation>
    <scope>NUCLEOTIDE SEQUENCE</scope>
    <source>
        <strain evidence="4">PHM038</strain>
    </source>
</reference>
<dbReference type="Gene3D" id="3.40.630.30">
    <property type="match status" value="1"/>
</dbReference>
<dbReference type="InterPro" id="IPR000182">
    <property type="entry name" value="GNAT_dom"/>
</dbReference>